<evidence type="ECO:0000256" key="4">
    <source>
        <dbReference type="ARBA" id="ARBA00023136"/>
    </source>
</evidence>
<dbReference type="Gene3D" id="3.40.50.2300">
    <property type="match status" value="1"/>
</dbReference>
<name>A0A158PFB5_ANGCS</name>
<evidence type="ECO:0000259" key="5">
    <source>
        <dbReference type="Pfam" id="PF01094"/>
    </source>
</evidence>
<feature type="domain" description="Receptor ligand binding region" evidence="5">
    <location>
        <begin position="72"/>
        <end position="201"/>
    </location>
</feature>
<dbReference type="OrthoDB" id="5826794at2759"/>
<dbReference type="EMBL" id="UYYA01000844">
    <property type="protein sequence ID" value="VDM54744.1"/>
    <property type="molecule type" value="Genomic_DNA"/>
</dbReference>
<dbReference type="WBParaSite" id="ACOC_0000315801-mRNA-1">
    <property type="protein sequence ID" value="ACOC_0000315801-mRNA-1"/>
    <property type="gene ID" value="ACOC_0000315801"/>
</dbReference>
<evidence type="ECO:0000313" key="7">
    <source>
        <dbReference type="Proteomes" id="UP000267027"/>
    </source>
</evidence>
<dbReference type="SUPFAM" id="SSF53822">
    <property type="entry name" value="Periplasmic binding protein-like I"/>
    <property type="match status" value="1"/>
</dbReference>
<evidence type="ECO:0000256" key="2">
    <source>
        <dbReference type="ARBA" id="ARBA00022692"/>
    </source>
</evidence>
<sequence>MYEFLPNRGMIMHVEITSALDLRTTAVKGTVAYENIRYGVERWNSDHSVYIEITLQLIATDLYYAGVEERTSDFVTNVGPHAGLEAMAISALLENLRWTSFLLVYQHDSEKSADLVDLAPLIHDRRSSHYYRGTHAAIRMRRLPSNTNDYQAYLKYVRNYLQETNIVIHSNNITTLYSLLQSAKVLNMTESPFSYLFTSTVRTVAIFYRWWNPLLVQQFRLGLDVTRRFPEQCIWDVSLFARLAILFRRYFLSILSQIIVDDISTKFGGGLGSWEGASQYERGLFFICLFIFQCTSHIDTLFCLSNSPMISLR</sequence>
<gene>
    <name evidence="6" type="ORF">ACOC_LOCUS3159</name>
</gene>
<proteinExistence type="predicted"/>
<accession>A0A158PFB5</accession>
<keyword evidence="4" id="KW-0472">Membrane</keyword>
<dbReference type="InterPro" id="IPR001828">
    <property type="entry name" value="ANF_lig-bd_rcpt"/>
</dbReference>
<comment type="subcellular location">
    <subcellularLocation>
        <location evidence="1">Membrane</location>
    </subcellularLocation>
</comment>
<reference evidence="8" key="1">
    <citation type="submission" date="2016-04" db="UniProtKB">
        <authorList>
            <consortium name="WormBaseParasite"/>
        </authorList>
    </citation>
    <scope>IDENTIFICATION</scope>
</reference>
<dbReference type="InterPro" id="IPR028082">
    <property type="entry name" value="Peripla_BP_I"/>
</dbReference>
<dbReference type="Pfam" id="PF01094">
    <property type="entry name" value="ANF_receptor"/>
    <property type="match status" value="1"/>
</dbReference>
<reference evidence="6 7" key="2">
    <citation type="submission" date="2018-11" db="EMBL/GenBank/DDBJ databases">
        <authorList>
            <consortium name="Pathogen Informatics"/>
        </authorList>
    </citation>
    <scope>NUCLEOTIDE SEQUENCE [LARGE SCALE GENOMIC DNA]</scope>
    <source>
        <strain evidence="6 7">Costa Rica</strain>
    </source>
</reference>
<keyword evidence="7" id="KW-1185">Reference proteome</keyword>
<evidence type="ECO:0000256" key="3">
    <source>
        <dbReference type="ARBA" id="ARBA00022989"/>
    </source>
</evidence>
<dbReference type="GO" id="GO:0016020">
    <property type="term" value="C:membrane"/>
    <property type="evidence" value="ECO:0007669"/>
    <property type="project" value="UniProtKB-SubCell"/>
</dbReference>
<evidence type="ECO:0000313" key="6">
    <source>
        <dbReference type="EMBL" id="VDM54744.1"/>
    </source>
</evidence>
<evidence type="ECO:0000313" key="8">
    <source>
        <dbReference type="WBParaSite" id="ACOC_0000315801-mRNA-1"/>
    </source>
</evidence>
<dbReference type="AlphaFoldDB" id="A0A158PFB5"/>
<evidence type="ECO:0000256" key="1">
    <source>
        <dbReference type="ARBA" id="ARBA00004370"/>
    </source>
</evidence>
<dbReference type="STRING" id="334426.A0A158PFB5"/>
<organism evidence="8">
    <name type="scientific">Angiostrongylus costaricensis</name>
    <name type="common">Nematode worm</name>
    <dbReference type="NCBI Taxonomy" id="334426"/>
    <lineage>
        <taxon>Eukaryota</taxon>
        <taxon>Metazoa</taxon>
        <taxon>Ecdysozoa</taxon>
        <taxon>Nematoda</taxon>
        <taxon>Chromadorea</taxon>
        <taxon>Rhabditida</taxon>
        <taxon>Rhabditina</taxon>
        <taxon>Rhabditomorpha</taxon>
        <taxon>Strongyloidea</taxon>
        <taxon>Metastrongylidae</taxon>
        <taxon>Angiostrongylus</taxon>
    </lineage>
</organism>
<protein>
    <submittedName>
        <fullName evidence="8">ANF_receptor domain-containing protein</fullName>
    </submittedName>
</protein>
<dbReference type="Proteomes" id="UP000267027">
    <property type="component" value="Unassembled WGS sequence"/>
</dbReference>
<keyword evidence="3" id="KW-1133">Transmembrane helix</keyword>
<keyword evidence="2" id="KW-0812">Transmembrane</keyword>